<accession>A0A174YWT3</accession>
<evidence type="ECO:0000313" key="3">
    <source>
        <dbReference type="Proteomes" id="UP000095780"/>
    </source>
</evidence>
<keyword evidence="1" id="KW-0175">Coiled coil</keyword>
<reference evidence="2 3" key="1">
    <citation type="submission" date="2015-09" db="EMBL/GenBank/DDBJ databases">
        <authorList>
            <consortium name="Pathogen Informatics"/>
        </authorList>
    </citation>
    <scope>NUCLEOTIDE SEQUENCE [LARGE SCALE GENOMIC DNA]</scope>
    <source>
        <strain evidence="2 3">2789STDY5834878</strain>
    </source>
</reference>
<gene>
    <name evidence="2" type="ORF">ERS852492_00063</name>
</gene>
<protein>
    <submittedName>
        <fullName evidence="2">PD-(D/E)XK nuclease family transposase</fullName>
    </submittedName>
</protein>
<name>A0A174YWT3_9FIRM</name>
<proteinExistence type="predicted"/>
<evidence type="ECO:0000256" key="1">
    <source>
        <dbReference type="SAM" id="Coils"/>
    </source>
</evidence>
<feature type="coiled-coil region" evidence="1">
    <location>
        <begin position="319"/>
        <end position="378"/>
    </location>
</feature>
<dbReference type="AlphaFoldDB" id="A0A174YWT3"/>
<evidence type="ECO:0000313" key="2">
    <source>
        <dbReference type="EMBL" id="CUQ79614.1"/>
    </source>
</evidence>
<dbReference type="RefSeq" id="WP_055285481.1">
    <property type="nucleotide sequence ID" value="NZ_CABIXW010000001.1"/>
</dbReference>
<sequence length="380" mass="44491">MEFSEKKDYYDAAMRQIKGDSWSLSAYGYLKSNEEWIGRYEDFLKGRKSLPLLYDPFFKKIFNPVERRDRLSELVSCLLGQKVTVLEVFPNEDSQFLGVMIIMDMVVMMSDGSIANIEIQKISYDFQAERISCYSADLVLRQYKMITGNREIGGAGSLRSSMNGSSKPSYKDMRPVHTIILFENSSSSLISEIDEALYFHVGKTKFNTGIKINLLQDFVLVSLDTFKKYRYSDIRKGRTEVTEYDYDRTQYSEKQVTEKMKLDRLKYLSLFVAETPEEIEQLIEIFPDLESVRLDINEYLERPKEVLSMFSEALRILDRNTAELMVDRMKDEIDELKVQAEENRAQLEEKDSQLEENRARLEEKDAEIDRLKKLLEEQNK</sequence>
<dbReference type="Proteomes" id="UP000095780">
    <property type="component" value="Unassembled WGS sequence"/>
</dbReference>
<organism evidence="2 3">
    <name type="scientific">Lachnospira eligens</name>
    <dbReference type="NCBI Taxonomy" id="39485"/>
    <lineage>
        <taxon>Bacteria</taxon>
        <taxon>Bacillati</taxon>
        <taxon>Bacillota</taxon>
        <taxon>Clostridia</taxon>
        <taxon>Lachnospirales</taxon>
        <taxon>Lachnospiraceae</taxon>
        <taxon>Lachnospira</taxon>
    </lineage>
</organism>
<dbReference type="EMBL" id="CZBV01000001">
    <property type="protein sequence ID" value="CUQ79614.1"/>
    <property type="molecule type" value="Genomic_DNA"/>
</dbReference>